<accession>A0A099P521</accession>
<dbReference type="EMBL" id="JQFK01000004">
    <property type="protein sequence ID" value="KGK40138.1"/>
    <property type="molecule type" value="Genomic_DNA"/>
</dbReference>
<dbReference type="VEuPathDB" id="FungiDB:C5L36_0E01740"/>
<dbReference type="AlphaFoldDB" id="A0A099P521"/>
<evidence type="ECO:0000313" key="1">
    <source>
        <dbReference type="EMBL" id="KGK40138.1"/>
    </source>
</evidence>
<protein>
    <submittedName>
        <fullName evidence="1">Uncharacterized protein</fullName>
    </submittedName>
</protein>
<dbReference type="HOGENOM" id="CLU_288365_0_0_1"/>
<name>A0A099P521_PICKU</name>
<sequence>MTSFISHSISSLESYLINQTNLRPDSIDDLPIDRANYIPAQLKSYNSPFREFIDISNPQDIEYLLSIDRSSWYNVTPQIHSFMEFNCDYNLPLLLNHYARSLPEVQKVINRKDRVSLSLTSLKKMISILVNLQWFNNASYILYRMDLPFNELVNVLNEILEEELIFQNSDWMRYFFLVHLNKHYEAINKNILANVDFLSFSGSMKTFKALQFMWNKQYLSMDELKEDLSFFYEATGKSDHILLMYHFKSIELIKSTQIDNLELQIHELKKNISTLSSIFTKKIHGGAVSLFIGEMSSATNDELQKFKGKELFERIEKRKISILNYLLIRKKIEIKDMDVVVVSRFNLNFETIMLLWEYNLQKRNNRILNTIYYKFFVENIIKSLISCNYKSVPTGKSIPTFKKKNLLHEIFKVEYQNISSTRKISILINQFKIYLRNNSVVSRDRVGGFLSLTNNTMEYSYVMKRVMYSIFGPNSEFSYKEILKSLEVIASFSPTTLNKQYLFGVVNHIIFRNYNDEGFFSFKSPNDRFFKSIEFIELLDSMDPLAVTYYSNLYPSIIKFFRDYVSSDPRSMDDILAEEYTLKFIKLLNDSFNYISSNPKNLSILNPKNYSSKIYLIKQGLLQHLASELRHLPNKFIIRLLKFRSDYLCKNNQDWIFKFNQSVFVYGIFLEVFFRRSRRGNDFSFSDLPTSAFKLKIEEEMDKLAMDPDVWECLEFVAGFDWSAEISSSLLADSTKPDNLGEGIAFVLSELKRMDGVDYFEREDFVNKFKPNKKVDGSGHIHRITDSLLDSISDSTHDDIDQAYLNNMEDSTKSFLSKRLASNELFEVDEIYENLRNFKDMTKINDIKGIGEDHENAFHSIPDKFLNYNEDMNSHRNNKGKFKKRYSIQTKERMIRLYSPIRLKGLMIQSLIKQNPFVVDFLINRLFTEYDSRIPVSLIHSIMIGVIKSEGKLKFTEKIDLIKILDVLASTIYKGASSRANSYLFMQYVRFKEFRTMLVDLVIQESKRSNSGSLKTLNWAMNKITNSSNLKNYKEDLNRWTNELNNMKERQIGFWNPLNELGRWDD</sequence>
<proteinExistence type="predicted"/>
<dbReference type="Proteomes" id="UP000029867">
    <property type="component" value="Unassembled WGS sequence"/>
</dbReference>
<reference evidence="2" key="1">
    <citation type="journal article" date="2014" name="Microb. Cell Fact.">
        <title>Exploiting Issatchenkia orientalis SD108 for succinic acid production.</title>
        <authorList>
            <person name="Xiao H."/>
            <person name="Shao Z."/>
            <person name="Jiang Y."/>
            <person name="Dole S."/>
            <person name="Zhao H."/>
        </authorList>
    </citation>
    <scope>NUCLEOTIDE SEQUENCE [LARGE SCALE GENOMIC DNA]</scope>
    <source>
        <strain evidence="2">SD108</strain>
    </source>
</reference>
<organism evidence="1 2">
    <name type="scientific">Pichia kudriavzevii</name>
    <name type="common">Yeast</name>
    <name type="synonym">Issatchenkia orientalis</name>
    <dbReference type="NCBI Taxonomy" id="4909"/>
    <lineage>
        <taxon>Eukaryota</taxon>
        <taxon>Fungi</taxon>
        <taxon>Dikarya</taxon>
        <taxon>Ascomycota</taxon>
        <taxon>Saccharomycotina</taxon>
        <taxon>Pichiomycetes</taxon>
        <taxon>Pichiales</taxon>
        <taxon>Pichiaceae</taxon>
        <taxon>Pichia</taxon>
    </lineage>
</organism>
<gene>
    <name evidence="1" type="ORF">JL09_g852</name>
</gene>
<comment type="caution">
    <text evidence="1">The sequence shown here is derived from an EMBL/GenBank/DDBJ whole genome shotgun (WGS) entry which is preliminary data.</text>
</comment>
<evidence type="ECO:0000313" key="2">
    <source>
        <dbReference type="Proteomes" id="UP000029867"/>
    </source>
</evidence>